<dbReference type="SMART" id="SM00240">
    <property type="entry name" value="FHA"/>
    <property type="match status" value="1"/>
</dbReference>
<reference evidence="8" key="2">
    <citation type="submission" date="2022-05" db="EMBL/GenBank/DDBJ databases">
        <title>Metagenome Sequencing of an Archaeal-Dominated Microbial Community from a Hot Spring at the Los Azufres Geothermal Field, Mexico.</title>
        <authorList>
            <person name="Marin-Paredes R."/>
            <person name="Martinez-Romero E."/>
            <person name="Servin-Garciduenas L.E."/>
        </authorList>
    </citation>
    <scope>NUCLEOTIDE SEQUENCE</scope>
    <source>
        <strain evidence="8">AZ1-454</strain>
    </source>
</reference>
<feature type="region of interest" description="Disordered" evidence="4">
    <location>
        <begin position="26"/>
        <end position="103"/>
    </location>
</feature>
<evidence type="ECO:0000256" key="4">
    <source>
        <dbReference type="SAM" id="MobiDB-lite"/>
    </source>
</evidence>
<dbReference type="InterPro" id="IPR001876">
    <property type="entry name" value="Znf_RanBP2"/>
</dbReference>
<evidence type="ECO:0000313" key="7">
    <source>
        <dbReference type="EMBL" id="KJR78098.1"/>
    </source>
</evidence>
<feature type="compositionally biased region" description="Low complexity" evidence="4">
    <location>
        <begin position="81"/>
        <end position="103"/>
    </location>
</feature>
<dbReference type="PROSITE" id="PS50199">
    <property type="entry name" value="ZF_RANBP2_2"/>
    <property type="match status" value="1"/>
</dbReference>
<evidence type="ECO:0000313" key="8">
    <source>
        <dbReference type="EMBL" id="MCL7344433.1"/>
    </source>
</evidence>
<dbReference type="PROSITE" id="PS01358">
    <property type="entry name" value="ZF_RANBP2_1"/>
    <property type="match status" value="1"/>
</dbReference>
<dbReference type="PANTHER" id="PTHR23308">
    <property type="entry name" value="NUCLEAR INHIBITOR OF PROTEIN PHOSPHATASE-1"/>
    <property type="match status" value="1"/>
</dbReference>
<keyword evidence="2" id="KW-0863">Zinc-finger</keyword>
<dbReference type="SUPFAM" id="SSF49879">
    <property type="entry name" value="SMAD/FHA domain"/>
    <property type="match status" value="1"/>
</dbReference>
<dbReference type="Gene3D" id="4.10.1060.10">
    <property type="entry name" value="Zinc finger, RanBP2-type"/>
    <property type="match status" value="1"/>
</dbReference>
<dbReference type="CDD" id="cd22680">
    <property type="entry name" value="FHA_ArnA-like"/>
    <property type="match status" value="1"/>
</dbReference>
<protein>
    <submittedName>
        <fullName evidence="8">FHA domain-containing protein</fullName>
    </submittedName>
    <submittedName>
        <fullName evidence="7">Signal peptide protein</fullName>
    </submittedName>
</protein>
<dbReference type="SMART" id="SM00547">
    <property type="entry name" value="ZnF_RBZ"/>
    <property type="match status" value="1"/>
</dbReference>
<dbReference type="PATRIC" id="fig|1326980.8.peg.928"/>
<evidence type="ECO:0000256" key="3">
    <source>
        <dbReference type="ARBA" id="ARBA00022833"/>
    </source>
</evidence>
<dbReference type="PROSITE" id="PS50006">
    <property type="entry name" value="FHA_DOMAIN"/>
    <property type="match status" value="1"/>
</dbReference>
<feature type="domain" description="FHA" evidence="5">
    <location>
        <begin position="140"/>
        <end position="189"/>
    </location>
</feature>
<accession>A0A0F2LKL1</accession>
<dbReference type="Pfam" id="PF13240">
    <property type="entry name" value="Zn_Ribbon_1"/>
    <property type="match status" value="1"/>
</dbReference>
<dbReference type="InterPro" id="IPR050923">
    <property type="entry name" value="Cell_Proc_Reg/RNA_Proc"/>
</dbReference>
<name>A0A0F2LKL1_9CREN</name>
<dbReference type="InterPro" id="IPR008984">
    <property type="entry name" value="SMAD_FHA_dom_sf"/>
</dbReference>
<evidence type="ECO:0000259" key="6">
    <source>
        <dbReference type="PROSITE" id="PS50199"/>
    </source>
</evidence>
<dbReference type="AlphaFoldDB" id="A0A0F2LKL1"/>
<reference evidence="7" key="1">
    <citation type="submission" date="2015-03" db="EMBL/GenBank/DDBJ databases">
        <title>Metagenome Sequencing of an Archaeal-Dominated Microbial Community from a Hot Spring at the Los Azufres Geothermal Field, Mexico.</title>
        <authorList>
            <person name="Servin-Garciduenas L.E."/>
            <person name="Martinez-Romero E."/>
        </authorList>
    </citation>
    <scope>NUCLEOTIDE SEQUENCE [LARGE SCALE GENOMIC DNA]</scope>
    <source>
        <strain evidence="7">AZ1-454</strain>
    </source>
</reference>
<evidence type="ECO:0000256" key="1">
    <source>
        <dbReference type="ARBA" id="ARBA00022723"/>
    </source>
</evidence>
<dbReference type="Gene3D" id="2.60.200.20">
    <property type="match status" value="1"/>
</dbReference>
<comment type="caution">
    <text evidence="7">The sequence shown here is derived from an EMBL/GenBank/DDBJ whole genome shotgun (WGS) entry which is preliminary data.</text>
</comment>
<feature type="domain" description="RanBP2-type" evidence="6">
    <location>
        <begin position="1"/>
        <end position="28"/>
    </location>
</feature>
<feature type="compositionally biased region" description="Low complexity" evidence="4">
    <location>
        <begin position="29"/>
        <end position="74"/>
    </location>
</feature>
<dbReference type="InterPro" id="IPR026870">
    <property type="entry name" value="Zinc_ribbon_dom"/>
</dbReference>
<dbReference type="EMBL" id="JZWS02000008">
    <property type="protein sequence ID" value="MCL7344433.1"/>
    <property type="molecule type" value="Genomic_DNA"/>
</dbReference>
<dbReference type="InterPro" id="IPR000253">
    <property type="entry name" value="FHA_dom"/>
</dbReference>
<keyword evidence="1" id="KW-0479">Metal-binding</keyword>
<evidence type="ECO:0000256" key="2">
    <source>
        <dbReference type="ARBA" id="ARBA00022771"/>
    </source>
</evidence>
<proteinExistence type="predicted"/>
<dbReference type="GO" id="GO:0008270">
    <property type="term" value="F:zinc ion binding"/>
    <property type="evidence" value="ECO:0007669"/>
    <property type="project" value="UniProtKB-KW"/>
</dbReference>
<sequence length="218" mass="23749">MTWKCPVCGYENTDDALFCIQCGAKRPEGAQQPQAQPAEASQPAEVQAPQQVTIDQQAQQEAQPAEPQAEAQPASPTVASTEPAPQATQQTTPQPPTAQLSQQVEVQQQAQKYYLQFIATPASALNKMKVPLDFDVFESISIGRSPENVIVIPDSEVSRRHAVLSLSNGKLYIEDLNSTNGTYVYDGKLFQPVKGKQEIQANSIIKLGNSTIVKIVRE</sequence>
<gene>
    <name evidence="8" type="ORF">TQ35_007665</name>
    <name evidence="7" type="ORF">TQ35_09080</name>
</gene>
<dbReference type="EMBL" id="JZWS01000218">
    <property type="protein sequence ID" value="KJR78098.1"/>
    <property type="molecule type" value="Genomic_DNA"/>
</dbReference>
<keyword evidence="3" id="KW-0862">Zinc</keyword>
<evidence type="ECO:0000259" key="5">
    <source>
        <dbReference type="PROSITE" id="PS50006"/>
    </source>
</evidence>
<dbReference type="Pfam" id="PF00498">
    <property type="entry name" value="FHA"/>
    <property type="match status" value="1"/>
</dbReference>
<organism evidence="7">
    <name type="scientific">Candidatus Aramenus sulfurataquae</name>
    <dbReference type="NCBI Taxonomy" id="1326980"/>
    <lineage>
        <taxon>Archaea</taxon>
        <taxon>Thermoproteota</taxon>
        <taxon>Thermoprotei</taxon>
        <taxon>Sulfolobales</taxon>
        <taxon>Sulfolobaceae</taxon>
        <taxon>Candidatus Aramenus</taxon>
    </lineage>
</organism>